<dbReference type="AlphaFoldDB" id="A0A7K1XUM8"/>
<dbReference type="PANTHER" id="PTHR43643:SF3">
    <property type="entry name" value="HISTIDINOL-PHOSPHATE AMINOTRANSFERASE"/>
    <property type="match status" value="1"/>
</dbReference>
<evidence type="ECO:0000313" key="6">
    <source>
        <dbReference type="EMBL" id="MXV14670.1"/>
    </source>
</evidence>
<evidence type="ECO:0000313" key="7">
    <source>
        <dbReference type="Proteomes" id="UP000451233"/>
    </source>
</evidence>
<feature type="domain" description="Aminotransferase class I/classII large" evidence="5">
    <location>
        <begin position="67"/>
        <end position="389"/>
    </location>
</feature>
<proteinExistence type="inferred from homology"/>
<reference evidence="6 7" key="1">
    <citation type="submission" date="2019-11" db="EMBL/GenBank/DDBJ databases">
        <title>Pedobacter sp. HMF7056 Genome sequencing and assembly.</title>
        <authorList>
            <person name="Kang H."/>
            <person name="Kim H."/>
            <person name="Joh K."/>
        </authorList>
    </citation>
    <scope>NUCLEOTIDE SEQUENCE [LARGE SCALE GENOMIC DNA]</scope>
    <source>
        <strain evidence="6 7">HMF7056</strain>
    </source>
</reference>
<keyword evidence="2 6" id="KW-0032">Aminotransferase</keyword>
<keyword evidence="7" id="KW-1185">Reference proteome</keyword>
<keyword evidence="4" id="KW-0663">Pyridoxal phosphate</keyword>
<comment type="similarity">
    <text evidence="1">Belongs to the class-II pyridoxal-phosphate-dependent aminotransferase family. Histidinol-phosphate aminotransferase subfamily.</text>
</comment>
<evidence type="ECO:0000256" key="4">
    <source>
        <dbReference type="ARBA" id="ARBA00022898"/>
    </source>
</evidence>
<evidence type="ECO:0000256" key="1">
    <source>
        <dbReference type="ARBA" id="ARBA00007970"/>
    </source>
</evidence>
<accession>A0A7K1XUM8</accession>
<dbReference type="GO" id="GO:0008483">
    <property type="term" value="F:transaminase activity"/>
    <property type="evidence" value="ECO:0007669"/>
    <property type="project" value="UniProtKB-KW"/>
</dbReference>
<dbReference type="InterPro" id="IPR015424">
    <property type="entry name" value="PyrdxlP-dep_Trfase"/>
</dbReference>
<gene>
    <name evidence="6" type="ORF">GS398_05120</name>
</gene>
<evidence type="ECO:0000256" key="3">
    <source>
        <dbReference type="ARBA" id="ARBA00022679"/>
    </source>
</evidence>
<comment type="caution">
    <text evidence="6">The sequence shown here is derived from an EMBL/GenBank/DDBJ whole genome shotgun (WGS) entry which is preliminary data.</text>
</comment>
<dbReference type="Gene3D" id="3.90.1150.10">
    <property type="entry name" value="Aspartate Aminotransferase, domain 1"/>
    <property type="match status" value="1"/>
</dbReference>
<protein>
    <submittedName>
        <fullName evidence="6">Aminotransferase class I/II-fold pyridoxal phosphate-dependent enzyme</fullName>
    </submittedName>
</protein>
<dbReference type="PROSITE" id="PS51318">
    <property type="entry name" value="TAT"/>
    <property type="match status" value="1"/>
</dbReference>
<dbReference type="CDD" id="cd00609">
    <property type="entry name" value="AAT_like"/>
    <property type="match status" value="1"/>
</dbReference>
<evidence type="ECO:0000259" key="5">
    <source>
        <dbReference type="Pfam" id="PF00155"/>
    </source>
</evidence>
<dbReference type="InterPro" id="IPR050106">
    <property type="entry name" value="HistidinolP_aminotransfase"/>
</dbReference>
<dbReference type="EMBL" id="WVHS01000001">
    <property type="protein sequence ID" value="MXV14670.1"/>
    <property type="molecule type" value="Genomic_DNA"/>
</dbReference>
<keyword evidence="3 6" id="KW-0808">Transferase</keyword>
<dbReference type="RefSeq" id="WP_160905628.1">
    <property type="nucleotide sequence ID" value="NZ_WVHS01000001.1"/>
</dbReference>
<dbReference type="PANTHER" id="PTHR43643">
    <property type="entry name" value="HISTIDINOL-PHOSPHATE AMINOTRANSFERASE 2"/>
    <property type="match status" value="1"/>
</dbReference>
<name>A0A7K1XUM8_9SPHI</name>
<dbReference type="InterPro" id="IPR004839">
    <property type="entry name" value="Aminotransferase_I/II_large"/>
</dbReference>
<dbReference type="Pfam" id="PF00155">
    <property type="entry name" value="Aminotran_1_2"/>
    <property type="match status" value="1"/>
</dbReference>
<dbReference type="Gene3D" id="3.40.640.10">
    <property type="entry name" value="Type I PLP-dependent aspartate aminotransferase-like (Major domain)"/>
    <property type="match status" value="1"/>
</dbReference>
<sequence>MANQMDRRSWIKSSAFLAGSVAFFSGSFNTAAAKTRSLLMPKGFTALSDFAQEEQELLNAPAEITARLSSNENPFGPSPKAKKAIMEGIDGSFRYGFGGTRQLTARISEFEGLGPGMVSLSPGSSPFLKAGAAHFSKGGGSIITGDPSYDDLTRTAAGMGAKIVKVPLTADYKLDLDAMEKAIDGSTKLVYIVNPNNPTATTVDTAKLKSFIERVSPKVTVFVDEAYIDYVKDPKSATTIDCVKKGMNVVVIRTFSKLYGFAGLRMGYMVAQPAMIQALGEYTDGAFSISSLSVNAAVASYQDRDFMTDALAKTAASKQFLYDTLKKEGYEYIPSDANFVLFPVKMEAKKFTEEMSKRGVQLRNWKFSGKEWCRVSIGTMDEMKAFAAAFTQIA</sequence>
<dbReference type="Proteomes" id="UP000451233">
    <property type="component" value="Unassembled WGS sequence"/>
</dbReference>
<organism evidence="6 7">
    <name type="scientific">Hufsiella ginkgonis</name>
    <dbReference type="NCBI Taxonomy" id="2695274"/>
    <lineage>
        <taxon>Bacteria</taxon>
        <taxon>Pseudomonadati</taxon>
        <taxon>Bacteroidota</taxon>
        <taxon>Sphingobacteriia</taxon>
        <taxon>Sphingobacteriales</taxon>
        <taxon>Sphingobacteriaceae</taxon>
        <taxon>Hufsiella</taxon>
    </lineage>
</organism>
<dbReference type="SUPFAM" id="SSF53383">
    <property type="entry name" value="PLP-dependent transferases"/>
    <property type="match status" value="1"/>
</dbReference>
<dbReference type="InterPro" id="IPR015422">
    <property type="entry name" value="PyrdxlP-dep_Trfase_small"/>
</dbReference>
<dbReference type="GO" id="GO:0030170">
    <property type="term" value="F:pyridoxal phosphate binding"/>
    <property type="evidence" value="ECO:0007669"/>
    <property type="project" value="InterPro"/>
</dbReference>
<evidence type="ECO:0000256" key="2">
    <source>
        <dbReference type="ARBA" id="ARBA00022576"/>
    </source>
</evidence>
<dbReference type="InterPro" id="IPR006311">
    <property type="entry name" value="TAT_signal"/>
</dbReference>
<dbReference type="InterPro" id="IPR015421">
    <property type="entry name" value="PyrdxlP-dep_Trfase_major"/>
</dbReference>